<evidence type="ECO:0000256" key="4">
    <source>
        <dbReference type="ARBA" id="ARBA00022771"/>
    </source>
</evidence>
<dbReference type="InterPro" id="IPR017907">
    <property type="entry name" value="Znf_RING_CS"/>
</dbReference>
<dbReference type="GO" id="GO:0061630">
    <property type="term" value="F:ubiquitin protein ligase activity"/>
    <property type="evidence" value="ECO:0007669"/>
    <property type="project" value="InterPro"/>
</dbReference>
<feature type="region of interest" description="Disordered" evidence="10">
    <location>
        <begin position="259"/>
        <end position="283"/>
    </location>
</feature>
<dbReference type="Gene3D" id="3.60.10.10">
    <property type="entry name" value="Endonuclease/exonuclease/phosphatase"/>
    <property type="match status" value="1"/>
</dbReference>
<feature type="region of interest" description="Disordered" evidence="10">
    <location>
        <begin position="1351"/>
        <end position="1370"/>
    </location>
</feature>
<dbReference type="Proteomes" id="UP000655225">
    <property type="component" value="Unassembled WGS sequence"/>
</dbReference>
<keyword evidence="2 11" id="KW-0812">Transmembrane</keyword>
<keyword evidence="3" id="KW-0479">Metal-binding</keyword>
<dbReference type="InterPro" id="IPR044235">
    <property type="entry name" value="RNFT1/2"/>
</dbReference>
<protein>
    <recommendedName>
        <fullName evidence="12">RING-type domain-containing protein</fullName>
    </recommendedName>
</protein>
<dbReference type="Gene3D" id="3.30.420.10">
    <property type="entry name" value="Ribonuclease H-like superfamily/Ribonuclease H"/>
    <property type="match status" value="1"/>
</dbReference>
<dbReference type="Gene3D" id="3.30.40.10">
    <property type="entry name" value="Zinc/RING finger domain, C3HC4 (zinc finger)"/>
    <property type="match status" value="1"/>
</dbReference>
<dbReference type="InterPro" id="IPR036691">
    <property type="entry name" value="Endo/exonu/phosph_ase_sf"/>
</dbReference>
<dbReference type="InterPro" id="IPR005135">
    <property type="entry name" value="Endo/exonuclease/phosphatase"/>
</dbReference>
<dbReference type="Pfam" id="PF13966">
    <property type="entry name" value="zf-RVT"/>
    <property type="match status" value="1"/>
</dbReference>
<evidence type="ECO:0000256" key="2">
    <source>
        <dbReference type="ARBA" id="ARBA00022692"/>
    </source>
</evidence>
<evidence type="ECO:0000259" key="12">
    <source>
        <dbReference type="PROSITE" id="PS50089"/>
    </source>
</evidence>
<dbReference type="Pfam" id="PF03372">
    <property type="entry name" value="Exo_endo_phos"/>
    <property type="match status" value="1"/>
</dbReference>
<dbReference type="SUPFAM" id="SSF53098">
    <property type="entry name" value="Ribonuclease H-like"/>
    <property type="match status" value="1"/>
</dbReference>
<dbReference type="InterPro" id="IPR013083">
    <property type="entry name" value="Znf_RING/FYVE/PHD"/>
</dbReference>
<keyword evidence="7 11" id="KW-1133">Transmembrane helix</keyword>
<keyword evidence="4 9" id="KW-0863">Zinc-finger</keyword>
<keyword evidence="8 11" id="KW-0472">Membrane</keyword>
<dbReference type="PANTHER" id="PTHR15860:SF27">
    <property type="entry name" value="RING_U-BOX SUPERFAMILY PROTEIN"/>
    <property type="match status" value="1"/>
</dbReference>
<evidence type="ECO:0000256" key="7">
    <source>
        <dbReference type="ARBA" id="ARBA00022989"/>
    </source>
</evidence>
<proteinExistence type="predicted"/>
<dbReference type="GO" id="GO:1904294">
    <property type="term" value="P:positive regulation of ERAD pathway"/>
    <property type="evidence" value="ECO:0007669"/>
    <property type="project" value="InterPro"/>
</dbReference>
<evidence type="ECO:0000256" key="10">
    <source>
        <dbReference type="SAM" id="MobiDB-lite"/>
    </source>
</evidence>
<keyword evidence="5" id="KW-0833">Ubl conjugation pathway</keyword>
<evidence type="ECO:0000256" key="8">
    <source>
        <dbReference type="ARBA" id="ARBA00023136"/>
    </source>
</evidence>
<evidence type="ECO:0000313" key="13">
    <source>
        <dbReference type="EMBL" id="KAF8394791.1"/>
    </source>
</evidence>
<evidence type="ECO:0000256" key="1">
    <source>
        <dbReference type="ARBA" id="ARBA00004141"/>
    </source>
</evidence>
<comment type="subcellular location">
    <subcellularLocation>
        <location evidence="1">Membrane</location>
        <topology evidence="1">Multi-pass membrane protein</topology>
    </subcellularLocation>
</comment>
<dbReference type="CDD" id="cd06222">
    <property type="entry name" value="RNase_H_like"/>
    <property type="match status" value="1"/>
</dbReference>
<dbReference type="InterPro" id="IPR025558">
    <property type="entry name" value="DUF4283"/>
</dbReference>
<dbReference type="EMBL" id="JABCRI010000013">
    <property type="protein sequence ID" value="KAF8394791.1"/>
    <property type="molecule type" value="Genomic_DNA"/>
</dbReference>
<dbReference type="SUPFAM" id="SSF57850">
    <property type="entry name" value="RING/U-box"/>
    <property type="match status" value="1"/>
</dbReference>
<dbReference type="InterPro" id="IPR036397">
    <property type="entry name" value="RNaseH_sf"/>
</dbReference>
<dbReference type="PROSITE" id="PS50089">
    <property type="entry name" value="ZF_RING_2"/>
    <property type="match status" value="1"/>
</dbReference>
<reference evidence="13 14" key="1">
    <citation type="submission" date="2020-04" db="EMBL/GenBank/DDBJ databases">
        <title>Plant Genome Project.</title>
        <authorList>
            <person name="Zhang R.-G."/>
        </authorList>
    </citation>
    <scope>NUCLEOTIDE SEQUENCE [LARGE SCALE GENOMIC DNA]</scope>
    <source>
        <strain evidence="13">YNK0</strain>
        <tissue evidence="13">Leaf</tissue>
    </source>
</reference>
<dbReference type="SUPFAM" id="SSF56219">
    <property type="entry name" value="DNase I-like"/>
    <property type="match status" value="1"/>
</dbReference>
<dbReference type="GO" id="GO:0008270">
    <property type="term" value="F:zinc ion binding"/>
    <property type="evidence" value="ECO:0007669"/>
    <property type="project" value="UniProtKB-KW"/>
</dbReference>
<comment type="caution">
    <text evidence="13">The sequence shown here is derived from an EMBL/GenBank/DDBJ whole genome shotgun (WGS) entry which is preliminary data.</text>
</comment>
<evidence type="ECO:0000256" key="3">
    <source>
        <dbReference type="ARBA" id="ARBA00022723"/>
    </source>
</evidence>
<organism evidence="13 14">
    <name type="scientific">Tetracentron sinense</name>
    <name type="common">Spur-leaf</name>
    <dbReference type="NCBI Taxonomy" id="13715"/>
    <lineage>
        <taxon>Eukaryota</taxon>
        <taxon>Viridiplantae</taxon>
        <taxon>Streptophyta</taxon>
        <taxon>Embryophyta</taxon>
        <taxon>Tracheophyta</taxon>
        <taxon>Spermatophyta</taxon>
        <taxon>Magnoliopsida</taxon>
        <taxon>Trochodendrales</taxon>
        <taxon>Trochodendraceae</taxon>
        <taxon>Tetracentron</taxon>
    </lineage>
</organism>
<dbReference type="Pfam" id="PF14111">
    <property type="entry name" value="DUF4283"/>
    <property type="match status" value="1"/>
</dbReference>
<sequence>MSSGEPPRVAAWSSLFGGRRDFEEGTKLTFEEPLFEDGNLILNRSEEQLEEGLAEWRSSLVGFFVGPKPSFYVMKSTVERIWKLKGAVEVFSLDNGFFIFKLNCVEDKERILEGGPWYIRNSPLILREWDRKVSLEKLDFKEMPVWVKIYNLPLFLWTSRDLGSLVSAIGVPLYPDKQTIHKSRLSYAKVCVEVNAEKELPERLSFSLNGEHGKDVYDLRFGYDWKPPRCAGCSVFGHTSESCPKKSSPPTHILNVRRRSRSCGRVRPVDGRGGNKRAEPDPSLLLRNNKEMERMEEGWNVVARNTNSLALADSDDALSWPRGPNVAESQPLDAENSDLHGVCRNVCEAIPNNLAQDSSGGDQEVRIKSLQPPMMWRASGLKPVTLPYPAPIVWVVSKGSGKKGRGIGDGHVLDLQMSSLAVWNVRGLNSPSRQCAVRELIDRNKLHLIGLVETKVRSVNADRDDSQFQVGILYRSDQVMHCEVVPINSHHGFILSVVYASNDENDRRLLWRNLIHFSRSINTPWLVCGDFNTILSPLEKVGGNGVSLSTCDLVNSSLDQAGLFDLRWRGARLTWSNKSIGPSRIASKLDRAMINIHWLQVFNASQASFLPPGLSDHSPIVITFCNGNPRGPRPFRFFNHWSSHHDFSRVVQEAWQIRVRGCPMFRLVEKLRNVKRALKTWSKTTLGDLASQINSIKEELHLVQDAIQSQTSDRDLHVREQHLCRELDKLMLDEESSLRQRSRVSWLKLGDRNNTFFHRSLISRRNHNRILSIQNADGATITNEKDIQAEALRFYSDLFGKEQGARLQPHLLVDHVLSTDDANALAIEVTVDEMPPQPHSAVLNQIWDVVHDLGMLRDTVGDRIVWTEAANGSYSLSSAWDLVRNRFAPVPWNSIIWFSENIPRQSFIAWMDFRESLLTLDKLLRRNIIQSSTCVFCRRYPETHNHLFFACRFTKNVWRSILRTSRIRHRPADVWHEEITWVINHFKGQGFVSKIKRLSLCATIYHIWTERNRRIFENHYYPAETIISKIIFDTRSRMSHTNVVLADSPSCREILDNWNIQVRFAPPSILWCQWRPPDEEIVAINTDGSLRNSIGSCGIIFRENTGCPLLGIAAGCHPSMVLQLELEAILIALTNAKERGFGKVSIRSDSKVAIDCLTSCQSHPWKALTDKISQDYGHTVCEMDSNLNVFDRISLLKDSAIMESSGSNRDSSASTNARRYGMHFSAATNIIQAPLSALLEYSGILRTSSSHQEEIEGSVTGRFRDRIQNRFGDSAAAAAAAAGGGGEEVSIRIIATGEQEHVSDGAGLPLPPSSLGLVREGNSGVNDLPLPAEQIAGTESAAAAAAALDHHGDAGNEGGAGEALSSYSSSSSAVHSGSNVMDGEAGNGVAGRDSSYQRFDIQQVARWIEQILPFSLLLLVVFIRQHLQGFFVTIWIAAVMFKSNDILRKQTALKEERKISVLVGITIVFILHVVGFYWWYRNDYLLYPLVMLPPKAIPPFWHAIFVIMVNDTMVRQAAMVLKCILLMYHKNSRGRNYRKQGQMLTLVEYLLLLYRALLPTPVWYRFFLNKEYGSLFSSLTTGLYLTFKLTSIVEKVQSFFAALKALSHKEVHYGSYATSEQGQQEEQEVEVNAAGDLCAICQEKMHAPILLCCKHIFCEDCVSE</sequence>
<evidence type="ECO:0000256" key="9">
    <source>
        <dbReference type="PROSITE-ProRule" id="PRU00175"/>
    </source>
</evidence>
<feature type="transmembrane region" description="Helical" evidence="11">
    <location>
        <begin position="1546"/>
        <end position="1566"/>
    </location>
</feature>
<dbReference type="GO" id="GO:0016020">
    <property type="term" value="C:membrane"/>
    <property type="evidence" value="ECO:0007669"/>
    <property type="project" value="UniProtKB-SubCell"/>
</dbReference>
<keyword evidence="6" id="KW-0862">Zinc</keyword>
<evidence type="ECO:0000313" key="14">
    <source>
        <dbReference type="Proteomes" id="UP000655225"/>
    </source>
</evidence>
<evidence type="ECO:0000256" key="11">
    <source>
        <dbReference type="SAM" id="Phobius"/>
    </source>
</evidence>
<dbReference type="GO" id="GO:0004523">
    <property type="term" value="F:RNA-DNA hybrid ribonuclease activity"/>
    <property type="evidence" value="ECO:0007669"/>
    <property type="project" value="InterPro"/>
</dbReference>
<dbReference type="InterPro" id="IPR044730">
    <property type="entry name" value="RNase_H-like_dom_plant"/>
</dbReference>
<dbReference type="OMA" id="RAMINIH"/>
<feature type="transmembrane region" description="Helical" evidence="11">
    <location>
        <begin position="1459"/>
        <end position="1480"/>
    </location>
</feature>
<keyword evidence="14" id="KW-1185">Reference proteome</keyword>
<accession>A0A834YZX7</accession>
<feature type="transmembrane region" description="Helical" evidence="11">
    <location>
        <begin position="1500"/>
        <end position="1525"/>
    </location>
</feature>
<feature type="transmembrane region" description="Helical" evidence="11">
    <location>
        <begin position="1411"/>
        <end position="1438"/>
    </location>
</feature>
<dbReference type="OrthoDB" id="1939300at2759"/>
<gene>
    <name evidence="13" type="ORF">HHK36_018727</name>
</gene>
<name>A0A834YZX7_TETSI</name>
<dbReference type="PROSITE" id="PS00518">
    <property type="entry name" value="ZF_RING_1"/>
    <property type="match status" value="1"/>
</dbReference>
<evidence type="ECO:0000256" key="6">
    <source>
        <dbReference type="ARBA" id="ARBA00022833"/>
    </source>
</evidence>
<dbReference type="InterPro" id="IPR012337">
    <property type="entry name" value="RNaseH-like_sf"/>
</dbReference>
<dbReference type="GO" id="GO:0003676">
    <property type="term" value="F:nucleic acid binding"/>
    <property type="evidence" value="ECO:0007669"/>
    <property type="project" value="InterPro"/>
</dbReference>
<feature type="domain" description="RING-type" evidence="12">
    <location>
        <begin position="1638"/>
        <end position="1664"/>
    </location>
</feature>
<dbReference type="InterPro" id="IPR026960">
    <property type="entry name" value="RVT-Znf"/>
</dbReference>
<dbReference type="InterPro" id="IPR001841">
    <property type="entry name" value="Znf_RING"/>
</dbReference>
<dbReference type="PANTHER" id="PTHR15860">
    <property type="entry name" value="UNCHARACTERIZED RING FINGER-CONTAINING PROTEIN"/>
    <property type="match status" value="1"/>
</dbReference>
<evidence type="ECO:0000256" key="5">
    <source>
        <dbReference type="ARBA" id="ARBA00022786"/>
    </source>
</evidence>
<dbReference type="InterPro" id="IPR002156">
    <property type="entry name" value="RNaseH_domain"/>
</dbReference>
<dbReference type="Pfam" id="PF13456">
    <property type="entry name" value="RVT_3"/>
    <property type="match status" value="1"/>
</dbReference>